<accession>A0ABD1ZZ55</accession>
<evidence type="ECO:0008006" key="3">
    <source>
        <dbReference type="Google" id="ProtNLM"/>
    </source>
</evidence>
<gene>
    <name evidence="1" type="ORF">V1478_017416</name>
</gene>
<comment type="caution">
    <text evidence="1">The sequence shown here is derived from an EMBL/GenBank/DDBJ whole genome shotgun (WGS) entry which is preliminary data.</text>
</comment>
<evidence type="ECO:0000313" key="2">
    <source>
        <dbReference type="Proteomes" id="UP001607302"/>
    </source>
</evidence>
<dbReference type="Proteomes" id="UP001607302">
    <property type="component" value="Unassembled WGS sequence"/>
</dbReference>
<protein>
    <recommendedName>
        <fullName evidence="3">Maturase K</fullName>
    </recommendedName>
</protein>
<dbReference type="EMBL" id="JAUDFV010000164">
    <property type="protein sequence ID" value="KAL2712825.1"/>
    <property type="molecule type" value="Genomic_DNA"/>
</dbReference>
<dbReference type="AlphaFoldDB" id="A0ABD1ZZ55"/>
<evidence type="ECO:0000313" key="1">
    <source>
        <dbReference type="EMBL" id="KAL2712825.1"/>
    </source>
</evidence>
<reference evidence="1 2" key="1">
    <citation type="journal article" date="2024" name="Ann. Entomol. Soc. Am.">
        <title>Genomic analyses of the southern and eastern yellowjacket wasps (Hymenoptera: Vespidae) reveal evolutionary signatures of social life.</title>
        <authorList>
            <person name="Catto M.A."/>
            <person name="Caine P.B."/>
            <person name="Orr S.E."/>
            <person name="Hunt B.G."/>
            <person name="Goodisman M.A.D."/>
        </authorList>
    </citation>
    <scope>NUCLEOTIDE SEQUENCE [LARGE SCALE GENOMIC DNA]</scope>
    <source>
        <strain evidence="1">233</strain>
        <tissue evidence="1">Head and thorax</tissue>
    </source>
</reference>
<proteinExistence type="predicted"/>
<sequence length="173" mass="20079">MECQEKCCLTLTAHNSVRSRFIKTLNLINRKIMVYRLSLCDDIVSCRARGRLDTIVGRQLIRRMALLKLFTIRELKFPSPFGKPLDGKSFKKISISPLAISLIQDFLLFGGSEKSDDLKSASSEIRNEKRCKSASLRLFYFVVRARYYWIGLQWNSIYQNPIRILEFFVGSKI</sequence>
<organism evidence="1 2">
    <name type="scientific">Vespula squamosa</name>
    <name type="common">Southern yellow jacket</name>
    <name type="synonym">Wasp</name>
    <dbReference type="NCBI Taxonomy" id="30214"/>
    <lineage>
        <taxon>Eukaryota</taxon>
        <taxon>Metazoa</taxon>
        <taxon>Ecdysozoa</taxon>
        <taxon>Arthropoda</taxon>
        <taxon>Hexapoda</taxon>
        <taxon>Insecta</taxon>
        <taxon>Pterygota</taxon>
        <taxon>Neoptera</taxon>
        <taxon>Endopterygota</taxon>
        <taxon>Hymenoptera</taxon>
        <taxon>Apocrita</taxon>
        <taxon>Aculeata</taxon>
        <taxon>Vespoidea</taxon>
        <taxon>Vespidae</taxon>
        <taxon>Vespinae</taxon>
        <taxon>Vespula</taxon>
    </lineage>
</organism>
<name>A0ABD1ZZ55_VESSQ</name>
<keyword evidence="2" id="KW-1185">Reference proteome</keyword>